<evidence type="ECO:0000256" key="2">
    <source>
        <dbReference type="SAM" id="MobiDB-lite"/>
    </source>
</evidence>
<feature type="compositionally biased region" description="Low complexity" evidence="2">
    <location>
        <begin position="694"/>
        <end position="731"/>
    </location>
</feature>
<dbReference type="InterPro" id="IPR035999">
    <property type="entry name" value="Sec7_dom_sf"/>
</dbReference>
<feature type="domain" description="SEC7" evidence="3">
    <location>
        <begin position="900"/>
        <end position="1094"/>
    </location>
</feature>
<dbReference type="PANTHER" id="PTHR10663">
    <property type="entry name" value="GUANYL-NUCLEOTIDE EXCHANGE FACTOR"/>
    <property type="match status" value="1"/>
</dbReference>
<feature type="region of interest" description="Disordered" evidence="2">
    <location>
        <begin position="685"/>
        <end position="848"/>
    </location>
</feature>
<feature type="compositionally biased region" description="Low complexity" evidence="2">
    <location>
        <begin position="507"/>
        <end position="518"/>
    </location>
</feature>
<dbReference type="Pfam" id="PF01369">
    <property type="entry name" value="Sec7"/>
    <property type="match status" value="1"/>
</dbReference>
<dbReference type="InterPro" id="IPR011993">
    <property type="entry name" value="PH-like_dom_sf"/>
</dbReference>
<evidence type="ECO:0000313" key="5">
    <source>
        <dbReference type="Proteomes" id="UP000007148"/>
    </source>
</evidence>
<dbReference type="Proteomes" id="UP000007148">
    <property type="component" value="Unassembled WGS sequence"/>
</dbReference>
<comment type="caution">
    <text evidence="4">The sequence shown here is derived from an EMBL/GenBank/DDBJ whole genome shotgun (WGS) entry which is preliminary data.</text>
</comment>
<evidence type="ECO:0000313" key="4">
    <source>
        <dbReference type="EMBL" id="CCA71601.1"/>
    </source>
</evidence>
<feature type="compositionally biased region" description="Polar residues" evidence="2">
    <location>
        <begin position="586"/>
        <end position="599"/>
    </location>
</feature>
<dbReference type="SUPFAM" id="SSF50729">
    <property type="entry name" value="PH domain-like"/>
    <property type="match status" value="1"/>
</dbReference>
<dbReference type="InterPro" id="IPR000904">
    <property type="entry name" value="Sec7_dom"/>
</dbReference>
<dbReference type="HOGENOM" id="CLU_002952_0_0_1"/>
<feature type="region of interest" description="Disordered" evidence="2">
    <location>
        <begin position="1"/>
        <end position="528"/>
    </location>
</feature>
<dbReference type="GO" id="GO:0032012">
    <property type="term" value="P:regulation of ARF protein signal transduction"/>
    <property type="evidence" value="ECO:0007669"/>
    <property type="project" value="InterPro"/>
</dbReference>
<feature type="compositionally biased region" description="Polar residues" evidence="2">
    <location>
        <begin position="115"/>
        <end position="126"/>
    </location>
</feature>
<feature type="compositionally biased region" description="Low complexity" evidence="2">
    <location>
        <begin position="905"/>
        <end position="920"/>
    </location>
</feature>
<feature type="compositionally biased region" description="Basic and acidic residues" evidence="2">
    <location>
        <begin position="200"/>
        <end position="211"/>
    </location>
</feature>
<feature type="region of interest" description="Disordered" evidence="2">
    <location>
        <begin position="1066"/>
        <end position="1194"/>
    </location>
</feature>
<dbReference type="Pfam" id="PF15410">
    <property type="entry name" value="PH_9"/>
    <property type="match status" value="1"/>
</dbReference>
<dbReference type="GO" id="GO:0005085">
    <property type="term" value="F:guanyl-nucleotide exchange factor activity"/>
    <property type="evidence" value="ECO:0007669"/>
    <property type="project" value="InterPro"/>
</dbReference>
<feature type="compositionally biased region" description="Polar residues" evidence="2">
    <location>
        <begin position="762"/>
        <end position="804"/>
    </location>
</feature>
<evidence type="ECO:0000256" key="1">
    <source>
        <dbReference type="SAM" id="Coils"/>
    </source>
</evidence>
<feature type="region of interest" description="Disordered" evidence="2">
    <location>
        <begin position="1651"/>
        <end position="1700"/>
    </location>
</feature>
<dbReference type="InterPro" id="IPR041681">
    <property type="entry name" value="PH_9"/>
</dbReference>
<protein>
    <submittedName>
        <fullName evidence="4">Related to Sec7-like domain belongs to guanine nucleotide exchange factors-Laccaria bicolor</fullName>
    </submittedName>
</protein>
<feature type="compositionally biased region" description="Polar residues" evidence="2">
    <location>
        <begin position="741"/>
        <end position="754"/>
    </location>
</feature>
<dbReference type="STRING" id="1109443.G4TJV8"/>
<dbReference type="PROSITE" id="PS50190">
    <property type="entry name" value="SEC7"/>
    <property type="match status" value="1"/>
</dbReference>
<proteinExistence type="predicted"/>
<feature type="coiled-coil region" evidence="1">
    <location>
        <begin position="1562"/>
        <end position="1589"/>
    </location>
</feature>
<feature type="compositionally biased region" description="Polar residues" evidence="2">
    <location>
        <begin position="1116"/>
        <end position="1141"/>
    </location>
</feature>
<dbReference type="SMART" id="SM00222">
    <property type="entry name" value="Sec7"/>
    <property type="match status" value="1"/>
</dbReference>
<feature type="compositionally biased region" description="Polar residues" evidence="2">
    <location>
        <begin position="882"/>
        <end position="904"/>
    </location>
</feature>
<feature type="compositionally biased region" description="Polar residues" evidence="2">
    <location>
        <begin position="134"/>
        <end position="175"/>
    </location>
</feature>
<feature type="compositionally biased region" description="Low complexity" evidence="2">
    <location>
        <begin position="417"/>
        <end position="440"/>
    </location>
</feature>
<dbReference type="InParanoid" id="G4TJV8"/>
<feature type="compositionally biased region" description="Low complexity" evidence="2">
    <location>
        <begin position="1142"/>
        <end position="1153"/>
    </location>
</feature>
<evidence type="ECO:0000259" key="3">
    <source>
        <dbReference type="PROSITE" id="PS50190"/>
    </source>
</evidence>
<dbReference type="eggNOG" id="KOG0929">
    <property type="taxonomic scope" value="Eukaryota"/>
</dbReference>
<feature type="compositionally biased region" description="Polar residues" evidence="2">
    <location>
        <begin position="383"/>
        <end position="411"/>
    </location>
</feature>
<dbReference type="SUPFAM" id="SSF48425">
    <property type="entry name" value="Sec7 domain"/>
    <property type="match status" value="1"/>
</dbReference>
<feature type="region of interest" description="Disordered" evidence="2">
    <location>
        <begin position="881"/>
        <end position="920"/>
    </location>
</feature>
<accession>G4TJV8</accession>
<dbReference type="EMBL" id="CAFZ01000127">
    <property type="protein sequence ID" value="CCA71601.1"/>
    <property type="molecule type" value="Genomic_DNA"/>
</dbReference>
<organism evidence="4 5">
    <name type="scientific">Serendipita indica (strain DSM 11827)</name>
    <name type="common">Root endophyte fungus</name>
    <name type="synonym">Piriformospora indica</name>
    <dbReference type="NCBI Taxonomy" id="1109443"/>
    <lineage>
        <taxon>Eukaryota</taxon>
        <taxon>Fungi</taxon>
        <taxon>Dikarya</taxon>
        <taxon>Basidiomycota</taxon>
        <taxon>Agaricomycotina</taxon>
        <taxon>Agaricomycetes</taxon>
        <taxon>Sebacinales</taxon>
        <taxon>Serendipitaceae</taxon>
        <taxon>Serendipita</taxon>
    </lineage>
</organism>
<reference evidence="4 5" key="1">
    <citation type="journal article" date="2011" name="PLoS Pathog.">
        <title>Endophytic Life Strategies Decoded by Genome and Transcriptome Analyses of the Mutualistic Root Symbiont Piriformospora indica.</title>
        <authorList>
            <person name="Zuccaro A."/>
            <person name="Lahrmann U."/>
            <person name="Guldener U."/>
            <person name="Langen G."/>
            <person name="Pfiffi S."/>
            <person name="Biedenkopf D."/>
            <person name="Wong P."/>
            <person name="Samans B."/>
            <person name="Grimm C."/>
            <person name="Basiewicz M."/>
            <person name="Murat C."/>
            <person name="Martin F."/>
            <person name="Kogel K.H."/>
        </authorList>
    </citation>
    <scope>NUCLEOTIDE SEQUENCE [LARGE SCALE GENOMIC DNA]</scope>
    <source>
        <strain evidence="4 5">DSM 11827</strain>
    </source>
</reference>
<feature type="compositionally biased region" description="Basic and acidic residues" evidence="2">
    <location>
        <begin position="519"/>
        <end position="528"/>
    </location>
</feature>
<sequence length="1700" mass="181058">MASFLRPPHKGASSSKPSTPTSRNAPPTAFRPDTAPATSTRRPRDGNLSVAAEQEKLANRNSRVGVDFEGALASQNTYKLQEGRDFATMGEEEESPITPRDAYDAVPPIVYGRTGDSSRPGTANTTRKLKKPRNSSSPSQSPHTGPSGSRPNGSPANSARPSMSDYSSTTGSPAPSNRDLPDDMEGDGVLVPAVRGHTRTAGEHRQEDSKKRNLFRSAATASSPDLGTIVRKKRSAPPQVPSLPTHQHDDDDQAYPSTDVAPSSMANWAATLSGRNRSMSKVEGKSSKTLRAKTGNFLQKVWSNAGTIREKPRPGDGSTPTTPHRTHFGSPFADSPPVPSIPQEYRSGPANASDIFAPSAYHSPSTAKTTRRASKPLPPIVRSNASDSSHNHQEMTISPIDNSTGSVSSHTEGLFASHSPSSGPSLGHSVSPSRRPSDVVARIKANSNAEGGRRRRSMSVGDAEQWHKTLDVSSSPTKVRSSSPQPPLVSNNLLGPNERPETKRTISDTSTRSSATATAKKESLSISKEWESALKGWDSQMASLEIKDPSMSLSPDSLDPSPKGRPRSRTQDPIPIPPRLDLHRSVSVSNGTTRATSVGSPPVGFRLSSSSSLSKDKDPGTPSVYSTPPTGTSPKTPPADTPPSPTTPRRPTSATRNVIPFTGPIIIGTTPAVIGQTITTVKIQRDPPLASPGTPSTFASAISTSSSPTSPATPLSAQRTSSSSNRPSSPQLVPPVSPRSATSLRVSSLRNTARPSLAVLGTPSSNSGANSGSLQPPSRTESMPLSSNSSPKIRLNFTSPSQENLRVGGGMGGRSGELRRMSYNSKNPASASEPALVPPSGGNSLSPADDGLKTIRLITSGSKLGGRAGEIVGEAGELMSATRLSSPTSSVRHAFSTASGTSMERSSGSRDGSAAALSSSNLSALSPEELDQRGEAIASRIWAEDETFKSKEKFSEWLGGPDIINAISRRHYMDHFDFTNLRIDVAFRRLCAKLYLRGESQVIDRILIEFSRRYWEHNPTSILGSASNVHQVVYSLLLLNTDLHVAELAHHMTKQQFITNTLSTLSAPSRTSSNAATPARSMSPIPFDQDMQRKGSVDPSIGSVLQIDKADRTPPISMQNSTMRIKRSGSVTSWKGSLSREQSGVSSTSSGQVALSNSTGPGSGSGGVTEPSSLNGSTVSFQDPGMRKHSSAQGSVSSLQYVAKAWEAEVENYLKDVYLAIRSNQILQPTLSTGATLGRGNSLRGTPGGLKKLKQRESILGFSSINGSSLSFGGRISPSPSSTTSINDSLAANAIAAAPVIGFASNLIQTIIGEAQEDDVHSIHSAASGSSDVSITDEELALLGAPWAKEGMLSRKVYNESVGKRAKNKNWLDVFVVIQKGQLNMFVFGAHNSSSSSGPRGAMGGGNWLSNATNVGEHMLAHSLAHVLPPPGLTKRPHCFVLTLANGMCFFFQAGTEELCNEWVSTCNYWAARQSKEPLSGGVSNMEYGWSRVEPEALAAEQEDTAATRSFSTLNRTDTDNFSLVSSRSKIGGFPTMRGHPLADRIFINDWRAPGHSMVASVHDEETQLEALQRQADKLEAELQIHNDLRGPMIALYPPKSSNLTKAMTNWEAKSQYLLAEIVKYKKYIESLKAAMKERLRRRGEKALERALQSSSNLGAGAADRSFGLPDEDSIAEDQETETEVVTPGAHRLQFKTSSA</sequence>
<name>G4TJV8_SERID</name>
<keyword evidence="1" id="KW-0175">Coiled coil</keyword>
<dbReference type="OrthoDB" id="2157641at2759"/>
<keyword evidence="5" id="KW-1185">Reference proteome</keyword>
<gene>
    <name evidence="4" type="ORF">PIIN_05537</name>
</gene>
<feature type="compositionally biased region" description="Low complexity" evidence="2">
    <location>
        <begin position="472"/>
        <end position="483"/>
    </location>
</feature>
<dbReference type="Gene3D" id="1.10.1000.11">
    <property type="entry name" value="Arf Nucleotide-binding Site Opener,domain 2"/>
    <property type="match status" value="1"/>
</dbReference>
<dbReference type="PANTHER" id="PTHR10663:SF373">
    <property type="entry name" value="PH AND SEC7 DOMAIN-CONTAINING PROTEIN C11E3.11C"/>
    <property type="match status" value="1"/>
</dbReference>
<dbReference type="InterPro" id="IPR001849">
    <property type="entry name" value="PH_domain"/>
</dbReference>
<feature type="compositionally biased region" description="Acidic residues" evidence="2">
    <location>
        <begin position="1670"/>
        <end position="1683"/>
    </location>
</feature>
<feature type="region of interest" description="Disordered" evidence="2">
    <location>
        <begin position="541"/>
        <end position="662"/>
    </location>
</feature>
<dbReference type="SMART" id="SM00233">
    <property type="entry name" value="PH"/>
    <property type="match status" value="1"/>
</dbReference>
<dbReference type="Gene3D" id="2.30.29.30">
    <property type="entry name" value="Pleckstrin-homology domain (PH domain)/Phosphotyrosine-binding domain (PTB)"/>
    <property type="match status" value="1"/>
</dbReference>
<dbReference type="InterPro" id="IPR023394">
    <property type="entry name" value="Sec7_C_sf"/>
</dbReference>
<feature type="compositionally biased region" description="Polar residues" evidence="2">
    <location>
        <begin position="12"/>
        <end position="25"/>
    </location>
</feature>
<feature type="compositionally biased region" description="Polar residues" evidence="2">
    <location>
        <begin position="1066"/>
        <end position="1076"/>
    </location>
</feature>
<feature type="compositionally biased region" description="Pro residues" evidence="2">
    <location>
        <begin position="635"/>
        <end position="648"/>
    </location>
</feature>
<feature type="compositionally biased region" description="Low complexity" evidence="2">
    <location>
        <begin position="549"/>
        <end position="561"/>
    </location>
</feature>
<feature type="compositionally biased region" description="Low complexity" evidence="2">
    <location>
        <begin position="649"/>
        <end position="662"/>
    </location>
</feature>